<reference evidence="5 6" key="1">
    <citation type="journal article" date="2019" name="Emerg. Microbes Infect.">
        <title>Comprehensive subspecies identification of 175 nontuberculous mycobacteria species based on 7547 genomic profiles.</title>
        <authorList>
            <person name="Matsumoto Y."/>
            <person name="Kinjo T."/>
            <person name="Motooka D."/>
            <person name="Nabeya D."/>
            <person name="Jung N."/>
            <person name="Uechi K."/>
            <person name="Horii T."/>
            <person name="Iida T."/>
            <person name="Fujita J."/>
            <person name="Nakamura S."/>
        </authorList>
    </citation>
    <scope>NUCLEOTIDE SEQUENCE [LARGE SCALE GENOMIC DNA]</scope>
    <source>
        <strain evidence="5 6">JCM 6399</strain>
    </source>
</reference>
<dbReference type="Proteomes" id="UP000465785">
    <property type="component" value="Chromosome"/>
</dbReference>
<dbReference type="EMBL" id="AP022601">
    <property type="protein sequence ID" value="BBY95113.1"/>
    <property type="molecule type" value="Genomic_DNA"/>
</dbReference>
<keyword evidence="6" id="KW-1185">Reference proteome</keyword>
<dbReference type="SMART" id="SM00822">
    <property type="entry name" value="PKS_KR"/>
    <property type="match status" value="1"/>
</dbReference>
<evidence type="ECO:0000313" key="5">
    <source>
        <dbReference type="EMBL" id="BBY95113.1"/>
    </source>
</evidence>
<dbReference type="SUPFAM" id="SSF51735">
    <property type="entry name" value="NAD(P)-binding Rossmann-fold domains"/>
    <property type="match status" value="1"/>
</dbReference>
<keyword evidence="2" id="KW-0560">Oxidoreductase</keyword>
<dbReference type="Pfam" id="PF00106">
    <property type="entry name" value="adh_short"/>
    <property type="match status" value="1"/>
</dbReference>
<dbReference type="InterPro" id="IPR036291">
    <property type="entry name" value="NAD(P)-bd_dom_sf"/>
</dbReference>
<dbReference type="InterPro" id="IPR002347">
    <property type="entry name" value="SDR_fam"/>
</dbReference>
<dbReference type="PROSITE" id="PS00061">
    <property type="entry name" value="ADH_SHORT"/>
    <property type="match status" value="1"/>
</dbReference>
<evidence type="ECO:0000256" key="1">
    <source>
        <dbReference type="ARBA" id="ARBA00006484"/>
    </source>
</evidence>
<dbReference type="Gene3D" id="3.40.50.720">
    <property type="entry name" value="NAD(P)-binding Rossmann-like Domain"/>
    <property type="match status" value="1"/>
</dbReference>
<feature type="domain" description="Ketoreductase" evidence="4">
    <location>
        <begin position="19"/>
        <end position="202"/>
    </location>
</feature>
<dbReference type="GO" id="GO:0016616">
    <property type="term" value="F:oxidoreductase activity, acting on the CH-OH group of donors, NAD or NADP as acceptor"/>
    <property type="evidence" value="ECO:0007669"/>
    <property type="project" value="UniProtKB-ARBA"/>
</dbReference>
<proteinExistence type="inferred from homology"/>
<evidence type="ECO:0000256" key="3">
    <source>
        <dbReference type="RuleBase" id="RU000363"/>
    </source>
</evidence>
<evidence type="ECO:0000313" key="6">
    <source>
        <dbReference type="Proteomes" id="UP000465785"/>
    </source>
</evidence>
<dbReference type="PRINTS" id="PR00081">
    <property type="entry name" value="GDHRDH"/>
</dbReference>
<dbReference type="PANTHER" id="PTHR43669">
    <property type="entry name" value="5-KETO-D-GLUCONATE 5-REDUCTASE"/>
    <property type="match status" value="1"/>
</dbReference>
<dbReference type="FunFam" id="3.40.50.720:FF:000047">
    <property type="entry name" value="NADP-dependent L-serine/L-allo-threonine dehydrogenase"/>
    <property type="match status" value="1"/>
</dbReference>
<sequence>MGMTTSTNTTDTNTTLIGRVAVVTGASSGIGEATAKRLAASGAKVAVLARRAERLDKLVNEIEQAGGIALAVPVDVSDAEAVRAAADRVARELGTVDLLFNNAGVMLPAPVEEQRFDQWQQQIDLNISGLMYVIGAFIPQLIASAAEKGVADLINTSSIGAQNIFPNFAVYSGTKAYVTHMSRTLRAELGPKGIRVSAIEPGIVETELPNHVTDAGATEWISETKGQIDVLESEDVAEAINFLASQPARVNFQQLTIMPTAQVS</sequence>
<name>A0A9W4B6V3_9MYCO</name>
<dbReference type="KEGG" id="mgau:MGALJ_47820"/>
<organism evidence="5 6">
    <name type="scientific">Mycobacterium gallinarum</name>
    <dbReference type="NCBI Taxonomy" id="39689"/>
    <lineage>
        <taxon>Bacteria</taxon>
        <taxon>Bacillati</taxon>
        <taxon>Actinomycetota</taxon>
        <taxon>Actinomycetes</taxon>
        <taxon>Mycobacteriales</taxon>
        <taxon>Mycobacteriaceae</taxon>
        <taxon>Mycobacterium</taxon>
    </lineage>
</organism>
<dbReference type="PRINTS" id="PR00080">
    <property type="entry name" value="SDRFAMILY"/>
</dbReference>
<evidence type="ECO:0000259" key="4">
    <source>
        <dbReference type="SMART" id="SM00822"/>
    </source>
</evidence>
<evidence type="ECO:0000256" key="2">
    <source>
        <dbReference type="ARBA" id="ARBA00023002"/>
    </source>
</evidence>
<dbReference type="PANTHER" id="PTHR43669:SF3">
    <property type="entry name" value="ALCOHOL DEHYDROGENASE, PUTATIVE (AFU_ORTHOLOGUE AFUA_3G03445)-RELATED"/>
    <property type="match status" value="1"/>
</dbReference>
<gene>
    <name evidence="5" type="ORF">MGALJ_47820</name>
</gene>
<dbReference type="AlphaFoldDB" id="A0A9W4B6V3"/>
<protein>
    <submittedName>
        <fullName evidence="5">Oxidoreductase</fullName>
    </submittedName>
</protein>
<dbReference type="InterPro" id="IPR057326">
    <property type="entry name" value="KR_dom"/>
</dbReference>
<accession>A0A9W4B6V3</accession>
<dbReference type="InterPro" id="IPR020904">
    <property type="entry name" value="Sc_DH/Rdtase_CS"/>
</dbReference>
<comment type="similarity">
    <text evidence="1 3">Belongs to the short-chain dehydrogenases/reductases (SDR) family.</text>
</comment>
<dbReference type="PIRSF" id="PIRSF000126">
    <property type="entry name" value="11-beta-HSD1"/>
    <property type="match status" value="1"/>
</dbReference>